<evidence type="ECO:0000313" key="4">
    <source>
        <dbReference type="Proteomes" id="UP001165120"/>
    </source>
</evidence>
<keyword evidence="4" id="KW-1185">Reference proteome</keyword>
<name>A0A9W6SUI1_CANBO</name>
<feature type="region of interest" description="Disordered" evidence="2">
    <location>
        <begin position="187"/>
        <end position="213"/>
    </location>
</feature>
<proteinExistence type="predicted"/>
<dbReference type="Proteomes" id="UP001165120">
    <property type="component" value="Unassembled WGS sequence"/>
</dbReference>
<accession>A0A9W6SUI1</accession>
<feature type="compositionally biased region" description="Basic residues" evidence="2">
    <location>
        <begin position="196"/>
        <end position="213"/>
    </location>
</feature>
<gene>
    <name evidence="3" type="ORF">Cboi02_000067600</name>
</gene>
<feature type="coiled-coil region" evidence="1">
    <location>
        <begin position="95"/>
        <end position="122"/>
    </location>
</feature>
<keyword evidence="1" id="KW-0175">Coiled coil</keyword>
<evidence type="ECO:0000256" key="1">
    <source>
        <dbReference type="SAM" id="Coils"/>
    </source>
</evidence>
<organism evidence="3 4">
    <name type="scientific">Candida boidinii</name>
    <name type="common">Yeast</name>
    <dbReference type="NCBI Taxonomy" id="5477"/>
    <lineage>
        <taxon>Eukaryota</taxon>
        <taxon>Fungi</taxon>
        <taxon>Dikarya</taxon>
        <taxon>Ascomycota</taxon>
        <taxon>Saccharomycotina</taxon>
        <taxon>Pichiomycetes</taxon>
        <taxon>Pichiales</taxon>
        <taxon>Pichiaceae</taxon>
        <taxon>Ogataea</taxon>
        <taxon>Ogataea/Candida clade</taxon>
    </lineage>
</organism>
<dbReference type="AlphaFoldDB" id="A0A9W6SUI1"/>
<dbReference type="EMBL" id="BSXN01000130">
    <property type="protein sequence ID" value="GME67247.1"/>
    <property type="molecule type" value="Genomic_DNA"/>
</dbReference>
<evidence type="ECO:0000313" key="3">
    <source>
        <dbReference type="EMBL" id="GME67247.1"/>
    </source>
</evidence>
<reference evidence="3" key="1">
    <citation type="submission" date="2023-04" db="EMBL/GenBank/DDBJ databases">
        <title>Candida boidinii NBRC 10035.</title>
        <authorList>
            <person name="Ichikawa N."/>
            <person name="Sato H."/>
            <person name="Tonouchi N."/>
        </authorList>
    </citation>
    <scope>NUCLEOTIDE SEQUENCE</scope>
    <source>
        <strain evidence="3">NBRC 10035</strain>
    </source>
</reference>
<sequence>MATSHTSARPTGSEDTIFPVKPTPEEAFFALTGPAPEFDGDRDYVVVQTFLKSFEKYCGHFRATSGERLHIKEFVKLVKDYFISDNVLIEAGNRLVNLQVDYNDIEATYKEVQNAIDLFEEKNLSVEQVFTLLFYCGEVHPEIKERLDTDVHLKSFNTLVEAIVVKMELLKEMYGADYYPAPYPRHNNSGPGRVDKHAHARNSNHRNSRMRRTNSRCHSINNFGSRKCHYCHRVGHIQANCKSKNGERGRVQANA</sequence>
<comment type="caution">
    <text evidence="3">The sequence shown here is derived from an EMBL/GenBank/DDBJ whole genome shotgun (WGS) entry which is preliminary data.</text>
</comment>
<protein>
    <submittedName>
        <fullName evidence="3">Unnamed protein product</fullName>
    </submittedName>
</protein>
<evidence type="ECO:0000256" key="2">
    <source>
        <dbReference type="SAM" id="MobiDB-lite"/>
    </source>
</evidence>